<dbReference type="Proteomes" id="UP001379600">
    <property type="component" value="Unassembled WGS sequence"/>
</dbReference>
<reference evidence="2 3" key="1">
    <citation type="submission" date="2024-03" db="EMBL/GenBank/DDBJ databases">
        <authorList>
            <person name="Plomp N."/>
            <person name="Harmsen H.J."/>
        </authorList>
    </citation>
    <scope>NUCLEOTIDE SEQUENCE [LARGE SCALE GENOMIC DNA]</scope>
    <source>
        <strain evidence="2 3">HTF-76H</strain>
    </source>
</reference>
<name>A0AB35XZM2_9FIRM</name>
<comment type="caution">
    <text evidence="2">The sequence shown here is derived from an EMBL/GenBank/DDBJ whole genome shotgun (WGS) entry which is preliminary data.</text>
</comment>
<dbReference type="GO" id="GO:0005694">
    <property type="term" value="C:chromosome"/>
    <property type="evidence" value="ECO:0007669"/>
    <property type="project" value="InterPro"/>
</dbReference>
<dbReference type="InterPro" id="IPR011528">
    <property type="entry name" value="NERD"/>
</dbReference>
<dbReference type="RefSeq" id="WP_337679202.1">
    <property type="nucleotide sequence ID" value="NZ_JBBFKB010000003.1"/>
</dbReference>
<sequence>MRSIYNDFVSPEEKGEIGEDIIYRDLARIKGRKAFLPNCYIPKHNGGTTEIDLIFLHESGVYVIESKNYSGWIFGDEEQEYWTQCLQSVGGIAAKKQFYNPLWQNEIHIYALMELLQDDTFPYYSYIVFGDNCELKNIRLTSGNHHVTYYEYLLQDISGNAQQMGRCLSNEKMDELYSLLVKFTDASAEQKARHIEEVRAKHYPIIQPDGTWTCPQCGGRLVPRVARQGSGAGKTFWGCSNYPKCHFIYNE</sequence>
<accession>A0AB35XZM2</accession>
<dbReference type="SUPFAM" id="SSF57783">
    <property type="entry name" value="Zinc beta-ribbon"/>
    <property type="match status" value="1"/>
</dbReference>
<dbReference type="AlphaFoldDB" id="A0AB35XZM2"/>
<evidence type="ECO:0000313" key="2">
    <source>
        <dbReference type="EMBL" id="MEJ3690962.1"/>
    </source>
</evidence>
<dbReference type="GO" id="GO:0006265">
    <property type="term" value="P:DNA topological change"/>
    <property type="evidence" value="ECO:0007669"/>
    <property type="project" value="InterPro"/>
</dbReference>
<feature type="domain" description="NERD" evidence="1">
    <location>
        <begin position="14"/>
        <end position="135"/>
    </location>
</feature>
<dbReference type="Gene3D" id="3.30.65.10">
    <property type="entry name" value="Bacterial Topoisomerase I, domain 1"/>
    <property type="match status" value="1"/>
</dbReference>
<proteinExistence type="predicted"/>
<protein>
    <submittedName>
        <fullName evidence="2">NERD domain-containing protein</fullName>
    </submittedName>
</protein>
<evidence type="ECO:0000259" key="1">
    <source>
        <dbReference type="PROSITE" id="PS50965"/>
    </source>
</evidence>
<evidence type="ECO:0000313" key="3">
    <source>
        <dbReference type="Proteomes" id="UP001379600"/>
    </source>
</evidence>
<dbReference type="GO" id="GO:0003677">
    <property type="term" value="F:DNA binding"/>
    <property type="evidence" value="ECO:0007669"/>
    <property type="project" value="InterPro"/>
</dbReference>
<gene>
    <name evidence="2" type="ORF">WF787_06955</name>
</gene>
<dbReference type="PROSITE" id="PS50965">
    <property type="entry name" value="NERD"/>
    <property type="match status" value="1"/>
</dbReference>
<organism evidence="2 3">
    <name type="scientific">Faecalibacterium taiwanense</name>
    <dbReference type="NCBI Taxonomy" id="3030638"/>
    <lineage>
        <taxon>Bacteria</taxon>
        <taxon>Bacillati</taxon>
        <taxon>Bacillota</taxon>
        <taxon>Clostridia</taxon>
        <taxon>Eubacteriales</taxon>
        <taxon>Oscillospiraceae</taxon>
        <taxon>Faecalibacterium</taxon>
    </lineage>
</organism>
<dbReference type="InterPro" id="IPR013498">
    <property type="entry name" value="Topo_IA_Znf"/>
</dbReference>
<dbReference type="Pfam" id="PF01396">
    <property type="entry name" value="Zn_ribbon_Top1"/>
    <property type="match status" value="1"/>
</dbReference>
<keyword evidence="3" id="KW-1185">Reference proteome</keyword>
<dbReference type="Pfam" id="PF08378">
    <property type="entry name" value="NERD"/>
    <property type="match status" value="1"/>
</dbReference>
<dbReference type="EMBL" id="JBBFKC010000005">
    <property type="protein sequence ID" value="MEJ3690962.1"/>
    <property type="molecule type" value="Genomic_DNA"/>
</dbReference>
<dbReference type="GO" id="GO:0003916">
    <property type="term" value="F:DNA topoisomerase activity"/>
    <property type="evidence" value="ECO:0007669"/>
    <property type="project" value="InterPro"/>
</dbReference>